<keyword evidence="6" id="KW-1185">Reference proteome</keyword>
<proteinExistence type="predicted"/>
<protein>
    <submittedName>
        <fullName evidence="5">Putative membrane protein</fullName>
    </submittedName>
</protein>
<feature type="compositionally biased region" description="Basic and acidic residues" evidence="1">
    <location>
        <begin position="965"/>
        <end position="977"/>
    </location>
</feature>
<accession>A0A1P8WQJ5</accession>
<dbReference type="AlphaFoldDB" id="A0A1P8WQJ5"/>
<dbReference type="Pfam" id="PF00092">
    <property type="entry name" value="VWA"/>
    <property type="match status" value="1"/>
</dbReference>
<dbReference type="Gene3D" id="3.40.50.880">
    <property type="match status" value="2"/>
</dbReference>
<dbReference type="EMBL" id="CP017641">
    <property type="protein sequence ID" value="APZ96323.1"/>
    <property type="molecule type" value="Genomic_DNA"/>
</dbReference>
<evidence type="ECO:0000259" key="4">
    <source>
        <dbReference type="Pfam" id="PF13519"/>
    </source>
</evidence>
<keyword evidence="2" id="KW-1133">Transmembrane helix</keyword>
<dbReference type="Proteomes" id="UP000187735">
    <property type="component" value="Chromosome"/>
</dbReference>
<feature type="domain" description="VWFA" evidence="3">
    <location>
        <begin position="503"/>
        <end position="641"/>
    </location>
</feature>
<evidence type="ECO:0000259" key="3">
    <source>
        <dbReference type="Pfam" id="PF00092"/>
    </source>
</evidence>
<dbReference type="CDD" id="cd01653">
    <property type="entry name" value="GATase1"/>
    <property type="match status" value="1"/>
</dbReference>
<keyword evidence="2" id="KW-0472">Membrane</keyword>
<evidence type="ECO:0000256" key="1">
    <source>
        <dbReference type="SAM" id="MobiDB-lite"/>
    </source>
</evidence>
<gene>
    <name evidence="5" type="ORF">Fuma_05991</name>
</gene>
<dbReference type="Pfam" id="PF13519">
    <property type="entry name" value="VWA_2"/>
    <property type="match status" value="1"/>
</dbReference>
<feature type="transmembrane region" description="Helical" evidence="2">
    <location>
        <begin position="102"/>
        <end position="120"/>
    </location>
</feature>
<dbReference type="SUPFAM" id="SSF52317">
    <property type="entry name" value="Class I glutamine amidotransferase-like"/>
    <property type="match status" value="1"/>
</dbReference>
<dbReference type="InterPro" id="IPR029062">
    <property type="entry name" value="Class_I_gatase-like"/>
</dbReference>
<sequence>MTNWLNKTARRIFPPARRPVGWKDARPLIAFLLVAAAILLFLVYGSSASPGNRRWWWLYLDSIGGTVEFSYPWAFALLLVTPWIWWMQVAGYSGLPVSRGKLALLVRLSLTVLLICVLAQPRAVKTSDIVSVVFNVDVSDSVSDAKDEALAIVAGAAAMKPPKDEAGMVVFGRTPAVEYPPRESFPFEKYLNSQVGKDATNLEQSLSLSAAMLPEDNRSRVVLISDGTETLGELKQAVTELQARDIQVDVIPITHLDAQDKEVLLERLDLPRFVRLGETYEAATVLTSLQAGSGTLVLSQNDEELTRLPVEFKPGKNRFAVPIKVDAPGYYEYEARIEVPASEDARVENNAVRNYLYIEGPGRVLIVTDPKGNPKEWRYVKEALEQGEREVETVTATEFPLDPLSLMPYDAIVFANVPADTLFATQIQAVHDAVRNLGIGFVMLGGPNSFGPGGYQNSPIEDCLPISMEISKKKILPKGGLVIILHTCEFPQGNSWAKRITKEAIRVLNSEDEVGAIGYGMGGNEWIFELTPAGNYSELVTKINGAQIGDMPDFTSTMKMGLEGLKKSDASSRHMIIISDGDPPMPPPSAIQEFIDAQTTISTVAVFPHGGRDTMVLSAIASQTGGRYYFPPDPSQLPSIFIKEAKTLRRNQIQKRTFTPMLMNNDPIFRDIGGLPPLHGYVLASEKEDPRATILLSAPPKEGDLVADDSDVDPILATWRYGLGATAAFTSDLTDDWGKDWVNWDQFQQMLTQLMTRVSRVRREQFLRVYTYVNGNEGVVVVEDFHPEESMLDMNVTVTSPNDFRYAGPVRQIAPRRYQATIPLQGQARYQVQISAEGGGREEIAYGGFIVSYSPEYLRFEANPIVLRDIAEQTGGEEIDPGLSPEELSKSIYGRRKPKRSSRSVFDWFLMALACMIPLDVAIRRVQLDLSWVRKMFGGRKSESTATMGALLQKTEAVRSTMTGQKDKATPRPKPPERPMQPRSVPPTSAKRPAQKTDEATQQAPPEPEPSTDDGNTTSRLLAMKRRREQEGDDE</sequence>
<dbReference type="PANTHER" id="PTHR37947:SF2">
    <property type="entry name" value="VON WILLEBRAND FACTOR TYPE A"/>
    <property type="match status" value="1"/>
</dbReference>
<keyword evidence="2" id="KW-0812">Transmembrane</keyword>
<dbReference type="KEGG" id="fmr:Fuma_05991"/>
<dbReference type="RefSeq" id="WP_077027364.1">
    <property type="nucleotide sequence ID" value="NZ_CP017641.1"/>
</dbReference>
<name>A0A1P8WQJ5_9PLAN</name>
<dbReference type="InterPro" id="IPR036465">
    <property type="entry name" value="vWFA_dom_sf"/>
</dbReference>
<dbReference type="CDD" id="cd00198">
    <property type="entry name" value="vWFA"/>
    <property type="match status" value="2"/>
</dbReference>
<feature type="transmembrane region" description="Helical" evidence="2">
    <location>
        <begin position="72"/>
        <end position="95"/>
    </location>
</feature>
<dbReference type="OrthoDB" id="9781333at2"/>
<dbReference type="InterPro" id="IPR002035">
    <property type="entry name" value="VWF_A"/>
</dbReference>
<dbReference type="Gene3D" id="3.40.50.410">
    <property type="entry name" value="von Willebrand factor, type A domain"/>
    <property type="match status" value="1"/>
</dbReference>
<dbReference type="SUPFAM" id="SSF53300">
    <property type="entry name" value="vWA-like"/>
    <property type="match status" value="2"/>
</dbReference>
<evidence type="ECO:0000313" key="6">
    <source>
        <dbReference type="Proteomes" id="UP000187735"/>
    </source>
</evidence>
<organism evidence="5 6">
    <name type="scientific">Fuerstiella marisgermanici</name>
    <dbReference type="NCBI Taxonomy" id="1891926"/>
    <lineage>
        <taxon>Bacteria</taxon>
        <taxon>Pseudomonadati</taxon>
        <taxon>Planctomycetota</taxon>
        <taxon>Planctomycetia</taxon>
        <taxon>Planctomycetales</taxon>
        <taxon>Planctomycetaceae</taxon>
        <taxon>Fuerstiella</taxon>
    </lineage>
</organism>
<dbReference type="PANTHER" id="PTHR37947">
    <property type="entry name" value="BLL2462 PROTEIN"/>
    <property type="match status" value="1"/>
</dbReference>
<feature type="domain" description="VWFA" evidence="4">
    <location>
        <begin position="132"/>
        <end position="227"/>
    </location>
</feature>
<evidence type="ECO:0000313" key="5">
    <source>
        <dbReference type="EMBL" id="APZ96323.1"/>
    </source>
</evidence>
<dbReference type="STRING" id="1891926.Fuma_05991"/>
<feature type="region of interest" description="Disordered" evidence="1">
    <location>
        <begin position="956"/>
        <end position="1035"/>
    </location>
</feature>
<evidence type="ECO:0000256" key="2">
    <source>
        <dbReference type="SAM" id="Phobius"/>
    </source>
</evidence>
<reference evidence="5 6" key="1">
    <citation type="journal article" date="2016" name="Front. Microbiol.">
        <title>Fuerstia marisgermanicae gen. nov., sp. nov., an Unusual Member of the Phylum Planctomycetes from the German Wadden Sea.</title>
        <authorList>
            <person name="Kohn T."/>
            <person name="Heuer A."/>
            <person name="Jogler M."/>
            <person name="Vollmers J."/>
            <person name="Boedeker C."/>
            <person name="Bunk B."/>
            <person name="Rast P."/>
            <person name="Borchert D."/>
            <person name="Glockner I."/>
            <person name="Freese H.M."/>
            <person name="Klenk H.P."/>
            <person name="Overmann J."/>
            <person name="Kaster A.K."/>
            <person name="Rohde M."/>
            <person name="Wiegand S."/>
            <person name="Jogler C."/>
        </authorList>
    </citation>
    <scope>NUCLEOTIDE SEQUENCE [LARGE SCALE GENOMIC DNA]</scope>
    <source>
        <strain evidence="5 6">NH11</strain>
    </source>
</reference>